<keyword evidence="5" id="KW-0406">Ion transport</keyword>
<gene>
    <name evidence="11" type="ORF">D915_002028</name>
</gene>
<evidence type="ECO:0000256" key="8">
    <source>
        <dbReference type="SAM" id="MobiDB-lite"/>
    </source>
</evidence>
<evidence type="ECO:0000256" key="5">
    <source>
        <dbReference type="ARBA" id="ARBA00023065"/>
    </source>
</evidence>
<feature type="transmembrane region" description="Helical" evidence="9">
    <location>
        <begin position="916"/>
        <end position="940"/>
    </location>
</feature>
<dbReference type="SMART" id="SM01053">
    <property type="entry name" value="CaMBD"/>
    <property type="match status" value="1"/>
</dbReference>
<evidence type="ECO:0000256" key="4">
    <source>
        <dbReference type="ARBA" id="ARBA00022989"/>
    </source>
</evidence>
<dbReference type="GO" id="GO:0016020">
    <property type="term" value="C:membrane"/>
    <property type="evidence" value="ECO:0007669"/>
    <property type="project" value="UniProtKB-SubCell"/>
</dbReference>
<dbReference type="Pfam" id="PF03530">
    <property type="entry name" value="SK_channel"/>
    <property type="match status" value="1"/>
</dbReference>
<comment type="caution">
    <text evidence="11">The sequence shown here is derived from an EMBL/GenBank/DDBJ whole genome shotgun (WGS) entry which is preliminary data.</text>
</comment>
<protein>
    <submittedName>
        <fullName evidence="11">Small conductance calcium-activated potassium channel protein</fullName>
    </submittedName>
</protein>
<reference evidence="11" key="1">
    <citation type="submission" date="2019-03" db="EMBL/GenBank/DDBJ databases">
        <title>Improved annotation for the trematode Fasciola hepatica.</title>
        <authorList>
            <person name="Choi Y.-J."/>
            <person name="Martin J."/>
            <person name="Mitreva M."/>
        </authorList>
    </citation>
    <scope>NUCLEOTIDE SEQUENCE [LARGE SCALE GENOMIC DNA]</scope>
</reference>
<feature type="transmembrane region" description="Helical" evidence="9">
    <location>
        <begin position="737"/>
        <end position="754"/>
    </location>
</feature>
<dbReference type="PRINTS" id="PR01451">
    <property type="entry name" value="SKCHANNEL"/>
</dbReference>
<dbReference type="SUPFAM" id="SSF81327">
    <property type="entry name" value="Small-conductance potassium channel"/>
    <property type="match status" value="1"/>
</dbReference>
<feature type="region of interest" description="Disordered" evidence="8">
    <location>
        <begin position="464"/>
        <end position="495"/>
    </location>
</feature>
<evidence type="ECO:0000256" key="1">
    <source>
        <dbReference type="ARBA" id="ARBA00004141"/>
    </source>
</evidence>
<dbReference type="SUPFAM" id="SSF81324">
    <property type="entry name" value="Voltage-gated potassium channels"/>
    <property type="match status" value="1"/>
</dbReference>
<dbReference type="GO" id="GO:0005516">
    <property type="term" value="F:calmodulin binding"/>
    <property type="evidence" value="ECO:0007669"/>
    <property type="project" value="InterPro"/>
</dbReference>
<evidence type="ECO:0000256" key="6">
    <source>
        <dbReference type="ARBA" id="ARBA00023136"/>
    </source>
</evidence>
<organism evidence="11 12">
    <name type="scientific">Fasciola hepatica</name>
    <name type="common">Liver fluke</name>
    <dbReference type="NCBI Taxonomy" id="6192"/>
    <lineage>
        <taxon>Eukaryota</taxon>
        <taxon>Metazoa</taxon>
        <taxon>Spiralia</taxon>
        <taxon>Lophotrochozoa</taxon>
        <taxon>Platyhelminthes</taxon>
        <taxon>Trematoda</taxon>
        <taxon>Digenea</taxon>
        <taxon>Plagiorchiida</taxon>
        <taxon>Echinostomata</taxon>
        <taxon>Echinostomatoidea</taxon>
        <taxon>Fasciolidae</taxon>
        <taxon>Fasciola</taxon>
    </lineage>
</organism>
<keyword evidence="2" id="KW-0813">Transport</keyword>
<keyword evidence="7 11" id="KW-0407">Ion channel</keyword>
<keyword evidence="6 9" id="KW-0472">Membrane</keyword>
<comment type="subcellular location">
    <subcellularLocation>
        <location evidence="1">Membrane</location>
        <topology evidence="1">Multi-pass membrane protein</topology>
    </subcellularLocation>
</comment>
<dbReference type="InterPro" id="IPR004178">
    <property type="entry name" value="CaM-bd_dom"/>
</dbReference>
<proteinExistence type="predicted"/>
<dbReference type="InterPro" id="IPR036122">
    <property type="entry name" value="CaM-bd_dom_sf"/>
</dbReference>
<accession>A0A4E0RNC7</accession>
<dbReference type="Gene3D" id="1.10.287.70">
    <property type="match status" value="2"/>
</dbReference>
<dbReference type="InterPro" id="IPR015449">
    <property type="entry name" value="K_chnl_Ca-activ_SK"/>
</dbReference>
<feature type="domain" description="Calmodulin-binding" evidence="10">
    <location>
        <begin position="1021"/>
        <end position="1097"/>
    </location>
</feature>
<dbReference type="Proteomes" id="UP000230066">
    <property type="component" value="Unassembled WGS sequence"/>
</dbReference>
<dbReference type="EMBL" id="JXXN02000483">
    <property type="protein sequence ID" value="THD27244.1"/>
    <property type="molecule type" value="Genomic_DNA"/>
</dbReference>
<dbReference type="PANTHER" id="PTHR10153">
    <property type="entry name" value="SMALL CONDUCTANCE CALCIUM-ACTIVATED POTASSIUM CHANNEL"/>
    <property type="match status" value="1"/>
</dbReference>
<evidence type="ECO:0000259" key="10">
    <source>
        <dbReference type="SMART" id="SM01053"/>
    </source>
</evidence>
<dbReference type="AlphaFoldDB" id="A0A4E0RNC7"/>
<dbReference type="InterPro" id="IPR013099">
    <property type="entry name" value="K_chnl_dom"/>
</dbReference>
<feature type="transmembrane region" description="Helical" evidence="9">
    <location>
        <begin position="982"/>
        <end position="1003"/>
    </location>
</feature>
<feature type="transmembrane region" description="Helical" evidence="9">
    <location>
        <begin position="952"/>
        <end position="970"/>
    </location>
</feature>
<keyword evidence="12" id="KW-1185">Reference proteome</keyword>
<feature type="transmembrane region" description="Helical" evidence="9">
    <location>
        <begin position="863"/>
        <end position="881"/>
    </location>
</feature>
<evidence type="ECO:0000256" key="3">
    <source>
        <dbReference type="ARBA" id="ARBA00022692"/>
    </source>
</evidence>
<evidence type="ECO:0000313" key="12">
    <source>
        <dbReference type="Proteomes" id="UP000230066"/>
    </source>
</evidence>
<evidence type="ECO:0000256" key="2">
    <source>
        <dbReference type="ARBA" id="ARBA00022448"/>
    </source>
</evidence>
<keyword evidence="3 9" id="KW-0812">Transmembrane</keyword>
<name>A0A4E0RNC7_FASHE</name>
<keyword evidence="4 9" id="KW-1133">Transmembrane helix</keyword>
<feature type="region of interest" description="Disordered" evidence="8">
    <location>
        <begin position="590"/>
        <end position="624"/>
    </location>
</feature>
<feature type="compositionally biased region" description="Polar residues" evidence="8">
    <location>
        <begin position="464"/>
        <end position="475"/>
    </location>
</feature>
<evidence type="ECO:0000256" key="7">
    <source>
        <dbReference type="ARBA" id="ARBA00023303"/>
    </source>
</evidence>
<dbReference type="GO" id="GO:0016286">
    <property type="term" value="F:small conductance calcium-activated potassium channel activity"/>
    <property type="evidence" value="ECO:0007669"/>
    <property type="project" value="InterPro"/>
</dbReference>
<sequence>MELSRFEFLHLSSERITCISLIFMCSNHFHSGDTCSSFYDMSQRQLSPKEALLLPSSTQEDETQTTFPSSAFCNTPSCTVFQAQERSSIDHLPKVISRRTKASRWRKFHRDPVQTIPHNFPSSASGSKTIRQRWYSKFKRDYTSATSVSHLDRTEPSTTDQPQLNRISSFHKLQRGVVVVQSDTNSHTSCGSVSKNYSLDSTKSDGLLNKAISIVGDPPAQTSSDAPVEHDLPAVTLTVPAEDLVPVAHPGLKSRAEYKVPVQGGNFLHLCDYCALSQPSVYTSLMDSHSELNTCVVRRHSHCGCSFSPSTVSQVNLSDQCLGLSELPVSKRGERCSRCQRQTQRNRINAFQNIYPPTRNRNASCSGIDVLADAILQTHSKVGGQRMSFEANGKQASGISFLPTFLSCATGRRSVSESKPLCSSTARCDSSTANRLRMIRKGEGKNSRDFAESRCKRLAKELSASESGSFTSSNIKPPMLVTPTDDIEQQEPSSDMPLTVVQDKDASERLLCKKRASNVYGRSAGDFSHGFQQMKMKSVDSPTDNSLKVPLFTQMFPKRTSATDDDLPLDSRIRRVSMILLSRYHQASTSNLTDVSDQRDGRPTMNQEEQTPLLFPPPVTSPPQRTRFLETRQDTDTWSLVSASRMDSPKHTRNSQAVPGTVVVPLAPSMTKTVSIPTSSPPNARLLRPVLKEDDDQSPKDIRMRYRRLRRPTERYSKGIGYHLGRRRHLLERRRRMADFSLAFGMFGIVAAFLDTELVARSLYSKTSIYSYGVRLLISLSTIVLLALIVSYHAYDVMIFLCEEYIKDWRISVTRRRVLQVITELFICSIHPVPGVDLFFHKPHPVRLPLAPPRYYSQLEDAFSPYLLLILPMIGRFYLAFRTLLLHSKMFNDAGSRSIGSMNKICFDLRFVLKTLMTLCPVKTLLVFIVSLWLILSWTLRACELEQGEHHLGLLNSAWLISVTFLSIGYGDIVPHTSCGRLVAVTTGLMGSACTALLVAVFSRKLEMTKAEKHVLHFMEANKITKRVKHCAANVLRETWLLYKNAKLMPSFNPNRVRVHQRKFLQAIYSLRTMKVRQRELQDKSDSLVDLAKLQTNVFEGVADIALRQDTFQQQLQTIEQNLIELKKLILEQRSSQSAKSIEST</sequence>
<evidence type="ECO:0000313" key="11">
    <source>
        <dbReference type="EMBL" id="THD27244.1"/>
    </source>
</evidence>
<feature type="transmembrane region" description="Helical" evidence="9">
    <location>
        <begin position="774"/>
        <end position="795"/>
    </location>
</feature>
<evidence type="ECO:0000256" key="9">
    <source>
        <dbReference type="SAM" id="Phobius"/>
    </source>
</evidence>
<dbReference type="Pfam" id="PF02888">
    <property type="entry name" value="CaMBD"/>
    <property type="match status" value="1"/>
</dbReference>
<dbReference type="Pfam" id="PF07885">
    <property type="entry name" value="Ion_trans_2"/>
    <property type="match status" value="1"/>
</dbReference>